<keyword evidence="2" id="KW-1185">Reference proteome</keyword>
<gene>
    <name evidence="1" type="ORF">M5K25_018823</name>
</gene>
<comment type="caution">
    <text evidence="1">The sequence shown here is derived from an EMBL/GenBank/DDBJ whole genome shotgun (WGS) entry which is preliminary data.</text>
</comment>
<dbReference type="EMBL" id="JANQDX010000015">
    <property type="protein sequence ID" value="KAL0910739.1"/>
    <property type="molecule type" value="Genomic_DNA"/>
</dbReference>
<evidence type="ECO:0000313" key="2">
    <source>
        <dbReference type="Proteomes" id="UP001552299"/>
    </source>
</evidence>
<protein>
    <recommendedName>
        <fullName evidence="3">Reverse transcriptase zinc-binding domain-containing protein</fullName>
    </recommendedName>
</protein>
<organism evidence="1 2">
    <name type="scientific">Dendrobium thyrsiflorum</name>
    <name type="common">Pinecone-like raceme dendrobium</name>
    <name type="synonym">Orchid</name>
    <dbReference type="NCBI Taxonomy" id="117978"/>
    <lineage>
        <taxon>Eukaryota</taxon>
        <taxon>Viridiplantae</taxon>
        <taxon>Streptophyta</taxon>
        <taxon>Embryophyta</taxon>
        <taxon>Tracheophyta</taxon>
        <taxon>Spermatophyta</taxon>
        <taxon>Magnoliopsida</taxon>
        <taxon>Liliopsida</taxon>
        <taxon>Asparagales</taxon>
        <taxon>Orchidaceae</taxon>
        <taxon>Epidendroideae</taxon>
        <taxon>Malaxideae</taxon>
        <taxon>Dendrobiinae</taxon>
        <taxon>Dendrobium</taxon>
    </lineage>
</organism>
<accession>A0ABD0UD30</accession>
<evidence type="ECO:0008006" key="3">
    <source>
        <dbReference type="Google" id="ProtNLM"/>
    </source>
</evidence>
<reference evidence="1 2" key="1">
    <citation type="journal article" date="2024" name="Plant Biotechnol. J.">
        <title>Dendrobium thyrsiflorum genome and its molecular insights into genes involved in important horticultural traits.</title>
        <authorList>
            <person name="Chen B."/>
            <person name="Wang J.Y."/>
            <person name="Zheng P.J."/>
            <person name="Li K.L."/>
            <person name="Liang Y.M."/>
            <person name="Chen X.F."/>
            <person name="Zhang C."/>
            <person name="Zhao X."/>
            <person name="He X."/>
            <person name="Zhang G.Q."/>
            <person name="Liu Z.J."/>
            <person name="Xu Q."/>
        </authorList>
    </citation>
    <scope>NUCLEOTIDE SEQUENCE [LARGE SCALE GENOMIC DNA]</scope>
    <source>
        <strain evidence="1">GZMU011</strain>
    </source>
</reference>
<name>A0ABD0UD30_DENTH</name>
<sequence>MAKEGCRPSSSSIINDPSIGIMDLKNMTGNLDDGGIVYDRKVEAVHRRRSNGELVISEGNGIVMKNILQVEGKGKGISLNVDCKTPCLLKSSASSPFKNMDPKASSSGMNIFVNRFGNSNAIHVLNSKINAKSLNVVDESIHNLIKNASGPVENAEVSNVGIVIPVFENLSENIVEEDKGGNPWMKNQYIKVNFNKEKVALSDDGKAEKLVESTEVLNAKRLEFSLVVNSKVVGGNKGGNEITEARLMVDEGEIILTSTCGVDEAVDKLGGSKLDGGLVEDMCDAKVVNSTSISASMTNRFQALGEYGDEDICLDAGKNNSVKDVSYDGKNDFMGTSSMVMEGGSKGMVEKKKAGCSIEGSRFKLPKELKSLGLVKIAPRARVLDGSVGQSGGIMVMWRSDLATFSILKATEQCVVGDLEVANERHNARVASDHCPVILKNFDSSVRMKSILKFEDVWVSFQASLENLKKEVLLLQEEEALGGGFDEEKLVLLRKKVSELNVHLARLSTWWRQRAKVNWLVEGDSNSKFFPAFANARRTRNWINRVRGADGVMVDNPKEIEEVLVENNRVKSSSASWKIVMDGWNSLRGILKWNIASGSLVDVRKDVWVLDRSLDRWPTFVTNWEEEATTLDSLIVNRAWDVHKLSQFFGEDLVKLITKVEISQSLDEDCLELRSKLSGKSIPGLCIAAGYEDKVREGEELWFFKLKLNPQVELFVWRICMNAIPTNEFLVHKKLADSNLYPRGCLEVENIDHYTATCSKLR</sequence>
<dbReference type="Proteomes" id="UP001552299">
    <property type="component" value="Unassembled WGS sequence"/>
</dbReference>
<dbReference type="AlphaFoldDB" id="A0ABD0UD30"/>
<proteinExistence type="predicted"/>
<evidence type="ECO:0000313" key="1">
    <source>
        <dbReference type="EMBL" id="KAL0910739.1"/>
    </source>
</evidence>